<dbReference type="Pfam" id="PF00657">
    <property type="entry name" value="Lipase_GDSL"/>
    <property type="match status" value="1"/>
</dbReference>
<dbReference type="GO" id="GO:0016788">
    <property type="term" value="F:hydrolase activity, acting on ester bonds"/>
    <property type="evidence" value="ECO:0007669"/>
    <property type="project" value="InterPro"/>
</dbReference>
<evidence type="ECO:0000256" key="2">
    <source>
        <dbReference type="SAM" id="SignalP"/>
    </source>
</evidence>
<dbReference type="PANTHER" id="PTHR45642:SF139">
    <property type="entry name" value="SGNH HYDROLASE-TYPE ESTERASE DOMAIN-CONTAINING PROTEIN"/>
    <property type="match status" value="1"/>
</dbReference>
<dbReference type="AlphaFoldDB" id="A0A5K1K1N8"/>
<dbReference type="Gene3D" id="3.40.50.1110">
    <property type="entry name" value="SGNH hydrolase"/>
    <property type="match status" value="1"/>
</dbReference>
<feature type="chain" id="PRO_5023889985" evidence="2">
    <location>
        <begin position="18"/>
        <end position="284"/>
    </location>
</feature>
<dbReference type="InterPro" id="IPR050592">
    <property type="entry name" value="GDSL_lipolytic_enzyme"/>
</dbReference>
<dbReference type="SUPFAM" id="SSF52266">
    <property type="entry name" value="SGNH hydrolase"/>
    <property type="match status" value="1"/>
</dbReference>
<dbReference type="EMBL" id="LR727429">
    <property type="protein sequence ID" value="VWO99144.1"/>
    <property type="molecule type" value="Genomic_DNA"/>
</dbReference>
<protein>
    <submittedName>
        <fullName evidence="3">Plp</fullName>
    </submittedName>
</protein>
<keyword evidence="1 2" id="KW-0732">Signal</keyword>
<sequence length="284" mass="31036">MFPKLVLVAFFASAAFAASNCPSRRATGDLKNANFWFAFGDSYTARGFNTSGTVPAPGNPFGNPAYPGATGVGANWLDFDTVEFNKSLTLTYDYAVGGSTINGTLVPSSRGTRSLVVQVNDFKGQVGKRPAFAPWTGKNALFSIWFGINDINLTYNKGGDRDADLGARNFLFINIPPMYRTPLMLKKPLSVRYVEKDVITGFNSKLATRVKSFAAKYPSAKTYLWDANTAFHQVLDNPKKYGFTNITGYGQPGDLWGNSFHPSSQAHHLWANEIAALLNGTVWL</sequence>
<evidence type="ECO:0000313" key="3">
    <source>
        <dbReference type="EMBL" id="VWO99144.1"/>
    </source>
</evidence>
<accession>A0A5K1K1N8</accession>
<evidence type="ECO:0000256" key="1">
    <source>
        <dbReference type="ARBA" id="ARBA00022729"/>
    </source>
</evidence>
<dbReference type="InterPro" id="IPR036514">
    <property type="entry name" value="SGNH_hydro_sf"/>
</dbReference>
<dbReference type="InterPro" id="IPR001087">
    <property type="entry name" value="GDSL"/>
</dbReference>
<dbReference type="CDD" id="cd01846">
    <property type="entry name" value="fatty_acyltransferase_like"/>
    <property type="match status" value="1"/>
</dbReference>
<reference evidence="3" key="1">
    <citation type="submission" date="2019-10" db="EMBL/GenBank/DDBJ databases">
        <authorList>
            <person name="Nor Muhammad N."/>
        </authorList>
    </citation>
    <scope>NUCLEOTIDE SEQUENCE</scope>
</reference>
<feature type="signal peptide" evidence="2">
    <location>
        <begin position="1"/>
        <end position="17"/>
    </location>
</feature>
<name>A0A5K1K1N8_9APHY</name>
<proteinExistence type="predicted"/>
<dbReference type="PANTHER" id="PTHR45642">
    <property type="entry name" value="GDSL ESTERASE/LIPASE EXL3"/>
    <property type="match status" value="1"/>
</dbReference>
<organism evidence="3">
    <name type="scientific">Ganoderma boninense</name>
    <dbReference type="NCBI Taxonomy" id="34458"/>
    <lineage>
        <taxon>Eukaryota</taxon>
        <taxon>Fungi</taxon>
        <taxon>Dikarya</taxon>
        <taxon>Basidiomycota</taxon>
        <taxon>Agaricomycotina</taxon>
        <taxon>Agaricomycetes</taxon>
        <taxon>Polyporales</taxon>
        <taxon>Polyporaceae</taxon>
        <taxon>Ganoderma</taxon>
    </lineage>
</organism>
<gene>
    <name evidence="3" type="primary">Q4ZHV5</name>
</gene>